<protein>
    <submittedName>
        <fullName evidence="1">Uncharacterized protein</fullName>
    </submittedName>
</protein>
<comment type="caution">
    <text evidence="1">The sequence shown here is derived from an EMBL/GenBank/DDBJ whole genome shotgun (WGS) entry which is preliminary data.</text>
</comment>
<name>X1IXU8_9ZZZZ</name>
<feature type="non-terminal residue" evidence="1">
    <location>
        <position position="1"/>
    </location>
</feature>
<dbReference type="AlphaFoldDB" id="X1IXU8"/>
<evidence type="ECO:0000313" key="1">
    <source>
        <dbReference type="EMBL" id="GAH74060.1"/>
    </source>
</evidence>
<organism evidence="1">
    <name type="scientific">marine sediment metagenome</name>
    <dbReference type="NCBI Taxonomy" id="412755"/>
    <lineage>
        <taxon>unclassified sequences</taxon>
        <taxon>metagenomes</taxon>
        <taxon>ecological metagenomes</taxon>
    </lineage>
</organism>
<accession>X1IXU8</accession>
<reference evidence="1" key="1">
    <citation type="journal article" date="2014" name="Front. Microbiol.">
        <title>High frequency of phylogenetically diverse reductive dehalogenase-homologous genes in deep subseafloor sedimentary metagenomes.</title>
        <authorList>
            <person name="Kawai M."/>
            <person name="Futagami T."/>
            <person name="Toyoda A."/>
            <person name="Takaki Y."/>
            <person name="Nishi S."/>
            <person name="Hori S."/>
            <person name="Arai W."/>
            <person name="Tsubouchi T."/>
            <person name="Morono Y."/>
            <person name="Uchiyama I."/>
            <person name="Ito T."/>
            <person name="Fujiyama A."/>
            <person name="Inagaki F."/>
            <person name="Takami H."/>
        </authorList>
    </citation>
    <scope>NUCLEOTIDE SEQUENCE</scope>
    <source>
        <strain evidence="1">Expedition CK06-06</strain>
    </source>
</reference>
<proteinExistence type="predicted"/>
<dbReference type="EMBL" id="BARU01028742">
    <property type="protein sequence ID" value="GAH74060.1"/>
    <property type="molecule type" value="Genomic_DNA"/>
</dbReference>
<gene>
    <name evidence="1" type="ORF">S03H2_45834</name>
</gene>
<sequence length="33" mass="3669">CGLYGSYEERMQRKAIGMTKTRVFGGTILLAAF</sequence>